<dbReference type="InterPro" id="IPR003445">
    <property type="entry name" value="Cat_transpt"/>
</dbReference>
<dbReference type="NCBIfam" id="TIGR00933">
    <property type="entry name" value="2a38"/>
    <property type="match status" value="1"/>
</dbReference>
<keyword evidence="8" id="KW-0406">Ion transport</keyword>
<evidence type="ECO:0000256" key="8">
    <source>
        <dbReference type="ARBA" id="ARBA00023065"/>
    </source>
</evidence>
<evidence type="ECO:0000256" key="10">
    <source>
        <dbReference type="SAM" id="Phobius"/>
    </source>
</evidence>
<feature type="transmembrane region" description="Helical" evidence="10">
    <location>
        <begin position="370"/>
        <end position="390"/>
    </location>
</feature>
<feature type="transmembrane region" description="Helical" evidence="10">
    <location>
        <begin position="342"/>
        <end position="364"/>
    </location>
</feature>
<evidence type="ECO:0000256" key="1">
    <source>
        <dbReference type="ARBA" id="ARBA00004651"/>
    </source>
</evidence>
<evidence type="ECO:0000313" key="12">
    <source>
        <dbReference type="Proteomes" id="UP000252731"/>
    </source>
</evidence>
<keyword evidence="7 10" id="KW-1133">Transmembrane helix</keyword>
<reference evidence="11 12" key="1">
    <citation type="submission" date="2018-06" db="EMBL/GenBank/DDBJ databases">
        <title>Freshwater and sediment microbial communities from various areas in North America, analyzing microbe dynamics in response to fracking.</title>
        <authorList>
            <person name="Lamendella R."/>
        </authorList>
    </citation>
    <scope>NUCLEOTIDE SEQUENCE [LARGE SCALE GENOMIC DNA]</scope>
    <source>
        <strain evidence="11 12">14_TX</strain>
    </source>
</reference>
<evidence type="ECO:0000313" key="11">
    <source>
        <dbReference type="EMBL" id="RBP95342.1"/>
    </source>
</evidence>
<feature type="transmembrane region" description="Helical" evidence="10">
    <location>
        <begin position="127"/>
        <end position="147"/>
    </location>
</feature>
<dbReference type="PANTHER" id="PTHR32024:SF1">
    <property type="entry name" value="KTR SYSTEM POTASSIUM UPTAKE PROTEIN B"/>
    <property type="match status" value="1"/>
</dbReference>
<evidence type="ECO:0000256" key="4">
    <source>
        <dbReference type="ARBA" id="ARBA00022538"/>
    </source>
</evidence>
<evidence type="ECO:0000256" key="7">
    <source>
        <dbReference type="ARBA" id="ARBA00022989"/>
    </source>
</evidence>
<evidence type="ECO:0000256" key="9">
    <source>
        <dbReference type="ARBA" id="ARBA00023136"/>
    </source>
</evidence>
<dbReference type="Pfam" id="PF02386">
    <property type="entry name" value="TrkH"/>
    <property type="match status" value="1"/>
</dbReference>
<dbReference type="GO" id="GO:0005886">
    <property type="term" value="C:plasma membrane"/>
    <property type="evidence" value="ECO:0007669"/>
    <property type="project" value="UniProtKB-SubCell"/>
</dbReference>
<evidence type="ECO:0000256" key="6">
    <source>
        <dbReference type="ARBA" id="ARBA00022958"/>
    </source>
</evidence>
<gene>
    <name evidence="11" type="ORF">DFO70_103383</name>
</gene>
<evidence type="ECO:0000256" key="3">
    <source>
        <dbReference type="ARBA" id="ARBA00022475"/>
    </source>
</evidence>
<keyword evidence="6" id="KW-0630">Potassium</keyword>
<feature type="transmembrane region" description="Helical" evidence="10">
    <location>
        <begin position="289"/>
        <end position="322"/>
    </location>
</feature>
<feature type="transmembrane region" description="Helical" evidence="10">
    <location>
        <begin position="41"/>
        <end position="60"/>
    </location>
</feature>
<feature type="transmembrane region" description="Helical" evidence="10">
    <location>
        <begin position="187"/>
        <end position="211"/>
    </location>
</feature>
<feature type="transmembrane region" description="Helical" evidence="10">
    <location>
        <begin position="12"/>
        <end position="29"/>
    </location>
</feature>
<comment type="subcellular location">
    <subcellularLocation>
        <location evidence="1">Cell membrane</location>
        <topology evidence="1">Multi-pass membrane protein</topology>
    </subcellularLocation>
</comment>
<dbReference type="Proteomes" id="UP000252731">
    <property type="component" value="Unassembled WGS sequence"/>
</dbReference>
<keyword evidence="3" id="KW-1003">Cell membrane</keyword>
<keyword evidence="4" id="KW-0633">Potassium transport</keyword>
<name>A0A366K202_CYTFI</name>
<keyword evidence="12" id="KW-1185">Reference proteome</keyword>
<dbReference type="InterPro" id="IPR004772">
    <property type="entry name" value="TrkH"/>
</dbReference>
<feature type="transmembrane region" description="Helical" evidence="10">
    <location>
        <begin position="223"/>
        <end position="243"/>
    </location>
</feature>
<dbReference type="GO" id="GO:0015379">
    <property type="term" value="F:potassium:chloride symporter activity"/>
    <property type="evidence" value="ECO:0007669"/>
    <property type="project" value="InterPro"/>
</dbReference>
<comment type="caution">
    <text evidence="11">The sequence shown here is derived from an EMBL/GenBank/DDBJ whole genome shotgun (WGS) entry which is preliminary data.</text>
</comment>
<protein>
    <submittedName>
        <fullName evidence="11">Trk system potassium uptake protein TrkH</fullName>
    </submittedName>
</protein>
<evidence type="ECO:0000256" key="5">
    <source>
        <dbReference type="ARBA" id="ARBA00022692"/>
    </source>
</evidence>
<proteinExistence type="predicted"/>
<dbReference type="EMBL" id="QNSF01000003">
    <property type="protein sequence ID" value="RBP95342.1"/>
    <property type="molecule type" value="Genomic_DNA"/>
</dbReference>
<dbReference type="AlphaFoldDB" id="A0A366K202"/>
<accession>A0A366K202</accession>
<sequence>MKRGIINLNPSQLLILVFAVFISLGTILLKLPFATTESIRWIDALFTATSAMTVTGLVVVDTGTAYTLFGEIVIASLIQVGGLGIMSFAVLIYMMLGKKIGIKERLVVQQALNQTSLGGVIQLVKNLFIFSIIIEFIAMAFLSVRWVPELGWGKGLYNSFFHAISAFNNAGFALWPDSLMGYVGDPVVNIVITFLFIIGGIGFTVLSDLWYKKEFKKMSLHSKMMVVGTFVINIVAMLIIFVLEYSNPNTLGGLNSIGEKLWASYFQAVTPRTAGFNTLDIAGLEESTIFLFLLLMFIGAGSASTGGGIKLTTFLVILFSVITFLKGKENIVLGRRSISLTVVLRSLAISTIALFFICFAIFILNITEDAPFLMVVFEVISAFGTVGLSMGLTGSLTFIGKFVIIFIMFVGKLGPLTLAFSLANPEKAKVKYPNEEILTG</sequence>
<organism evidence="11 12">
    <name type="scientific">Cytobacillus firmus</name>
    <name type="common">Bacillus firmus</name>
    <dbReference type="NCBI Taxonomy" id="1399"/>
    <lineage>
        <taxon>Bacteria</taxon>
        <taxon>Bacillati</taxon>
        <taxon>Bacillota</taxon>
        <taxon>Bacilli</taxon>
        <taxon>Bacillales</taxon>
        <taxon>Bacillaceae</taxon>
        <taxon>Cytobacillus</taxon>
    </lineage>
</organism>
<dbReference type="OrthoDB" id="9810952at2"/>
<feature type="transmembrane region" description="Helical" evidence="10">
    <location>
        <begin position="402"/>
        <end position="423"/>
    </location>
</feature>
<keyword evidence="9 10" id="KW-0472">Membrane</keyword>
<evidence type="ECO:0000256" key="2">
    <source>
        <dbReference type="ARBA" id="ARBA00022448"/>
    </source>
</evidence>
<keyword evidence="2" id="KW-0813">Transport</keyword>
<dbReference type="PANTHER" id="PTHR32024">
    <property type="entry name" value="TRK SYSTEM POTASSIUM UPTAKE PROTEIN TRKG-RELATED"/>
    <property type="match status" value="1"/>
</dbReference>
<feature type="transmembrane region" description="Helical" evidence="10">
    <location>
        <begin position="72"/>
        <end position="96"/>
    </location>
</feature>
<dbReference type="RefSeq" id="WP_113882027.1">
    <property type="nucleotide sequence ID" value="NZ_QNSF01000003.1"/>
</dbReference>
<keyword evidence="5 10" id="KW-0812">Transmembrane</keyword>